<evidence type="ECO:0000313" key="6">
    <source>
        <dbReference type="Proteomes" id="UP001268819"/>
    </source>
</evidence>
<organism evidence="5 6">
    <name type="scientific">Saccharothrix longispora</name>
    <dbReference type="NCBI Taxonomy" id="33920"/>
    <lineage>
        <taxon>Bacteria</taxon>
        <taxon>Bacillati</taxon>
        <taxon>Actinomycetota</taxon>
        <taxon>Actinomycetes</taxon>
        <taxon>Pseudonocardiales</taxon>
        <taxon>Pseudonocardiaceae</taxon>
        <taxon>Saccharothrix</taxon>
    </lineage>
</organism>
<gene>
    <name evidence="5" type="ORF">J2S66_001139</name>
</gene>
<dbReference type="CDD" id="cd02440">
    <property type="entry name" value="AdoMet_MTases"/>
    <property type="match status" value="1"/>
</dbReference>
<comment type="caution">
    <text evidence="5">The sequence shown here is derived from an EMBL/GenBank/DDBJ whole genome shotgun (WGS) entry which is preliminary data.</text>
</comment>
<evidence type="ECO:0000256" key="3">
    <source>
        <dbReference type="ARBA" id="ARBA00022691"/>
    </source>
</evidence>
<dbReference type="RefSeq" id="WP_310304631.1">
    <property type="nucleotide sequence ID" value="NZ_BAAAXB010000001.1"/>
</dbReference>
<dbReference type="Pfam" id="PF08241">
    <property type="entry name" value="Methyltransf_11"/>
    <property type="match status" value="1"/>
</dbReference>
<evidence type="ECO:0000313" key="5">
    <source>
        <dbReference type="EMBL" id="MDR6592755.1"/>
    </source>
</evidence>
<dbReference type="SUPFAM" id="SSF53335">
    <property type="entry name" value="S-adenosyl-L-methionine-dependent methyltransferases"/>
    <property type="match status" value="1"/>
</dbReference>
<sequence length="200" mass="21770">MTDDAREYWDRQADAFDDEPDHGLRDEHVRRAWADLLLPLLPRAADVVDLGCGTGSLSVLLAQAGHRVRGLDLSDRMVAAARAKAAAAGVDVGFTRGDAASPRLGAGSCDVVLARHVLWALPDPAAALARWVELLRPGGLLLLVEGRWSTGVGLRPDDCHDLVLTVREHAEVRPLPDPALWGRPIDDERYLVVSRGRDDR</sequence>
<accession>A0ABU1PQ30</accession>
<dbReference type="InterPro" id="IPR029063">
    <property type="entry name" value="SAM-dependent_MTases_sf"/>
</dbReference>
<dbReference type="EMBL" id="JAVDSG010000001">
    <property type="protein sequence ID" value="MDR6592755.1"/>
    <property type="molecule type" value="Genomic_DNA"/>
</dbReference>
<dbReference type="GO" id="GO:0008168">
    <property type="term" value="F:methyltransferase activity"/>
    <property type="evidence" value="ECO:0007669"/>
    <property type="project" value="UniProtKB-KW"/>
</dbReference>
<dbReference type="Proteomes" id="UP001268819">
    <property type="component" value="Unassembled WGS sequence"/>
</dbReference>
<dbReference type="PANTHER" id="PTHR43464">
    <property type="entry name" value="METHYLTRANSFERASE"/>
    <property type="match status" value="1"/>
</dbReference>
<evidence type="ECO:0000259" key="4">
    <source>
        <dbReference type="Pfam" id="PF08241"/>
    </source>
</evidence>
<feature type="domain" description="Methyltransferase type 11" evidence="4">
    <location>
        <begin position="48"/>
        <end position="142"/>
    </location>
</feature>
<dbReference type="Gene3D" id="3.40.50.150">
    <property type="entry name" value="Vaccinia Virus protein VP39"/>
    <property type="match status" value="1"/>
</dbReference>
<proteinExistence type="predicted"/>
<dbReference type="GO" id="GO:0032259">
    <property type="term" value="P:methylation"/>
    <property type="evidence" value="ECO:0007669"/>
    <property type="project" value="UniProtKB-KW"/>
</dbReference>
<evidence type="ECO:0000256" key="1">
    <source>
        <dbReference type="ARBA" id="ARBA00022603"/>
    </source>
</evidence>
<keyword evidence="6" id="KW-1185">Reference proteome</keyword>
<evidence type="ECO:0000256" key="2">
    <source>
        <dbReference type="ARBA" id="ARBA00022679"/>
    </source>
</evidence>
<keyword evidence="3" id="KW-0949">S-adenosyl-L-methionine</keyword>
<protein>
    <submittedName>
        <fullName evidence="5">SAM-dependent methyltransferase</fullName>
    </submittedName>
</protein>
<name>A0ABU1PQ30_9PSEU</name>
<dbReference type="InterPro" id="IPR013216">
    <property type="entry name" value="Methyltransf_11"/>
</dbReference>
<dbReference type="PANTHER" id="PTHR43464:SF19">
    <property type="entry name" value="UBIQUINONE BIOSYNTHESIS O-METHYLTRANSFERASE, MITOCHONDRIAL"/>
    <property type="match status" value="1"/>
</dbReference>
<reference evidence="5 6" key="1">
    <citation type="submission" date="2023-07" db="EMBL/GenBank/DDBJ databases">
        <title>Sequencing the genomes of 1000 actinobacteria strains.</title>
        <authorList>
            <person name="Klenk H.-P."/>
        </authorList>
    </citation>
    <scope>NUCLEOTIDE SEQUENCE [LARGE SCALE GENOMIC DNA]</scope>
    <source>
        <strain evidence="5 6">DSM 43749</strain>
    </source>
</reference>
<keyword evidence="2" id="KW-0808">Transferase</keyword>
<keyword evidence="1 5" id="KW-0489">Methyltransferase</keyword>